<sequence>MSLFLLVLFPLSFLLAILAFFTGKTMASILTLGSYACFALFLLLSLHDINLRMMTQDISGIQDIYPSIESICIPAFLALNVVAGFRVFKTAKK</sequence>
<feature type="transmembrane region" description="Helical" evidence="1">
    <location>
        <begin position="29"/>
        <end position="46"/>
    </location>
</feature>
<keyword evidence="1" id="KW-1133">Transmembrane helix</keyword>
<name>A0A2T3FQH3_9CLOT</name>
<protein>
    <submittedName>
        <fullName evidence="2">Uncharacterized protein</fullName>
    </submittedName>
</protein>
<dbReference type="EMBL" id="PYLO01000002">
    <property type="protein sequence ID" value="PST37538.1"/>
    <property type="molecule type" value="Genomic_DNA"/>
</dbReference>
<keyword evidence="1" id="KW-0812">Transmembrane</keyword>
<gene>
    <name evidence="2" type="ORF">C7U56_06455</name>
</gene>
<comment type="caution">
    <text evidence="2">The sequence shown here is derived from an EMBL/GenBank/DDBJ whole genome shotgun (WGS) entry which is preliminary data.</text>
</comment>
<reference evidence="2 3" key="1">
    <citation type="submission" date="2018-03" db="EMBL/GenBank/DDBJ databases">
        <title>Lachnoclostridium SNUG30386 gen.nov., sp.nov., isolated from human faeces.</title>
        <authorList>
            <person name="Seo B."/>
            <person name="Jeon K."/>
            <person name="Ko G."/>
        </authorList>
    </citation>
    <scope>NUCLEOTIDE SEQUENCE [LARGE SCALE GENOMIC DNA]</scope>
    <source>
        <strain evidence="2 3">SNUG30386</strain>
    </source>
</reference>
<dbReference type="Proteomes" id="UP000241048">
    <property type="component" value="Unassembled WGS sequence"/>
</dbReference>
<evidence type="ECO:0000256" key="1">
    <source>
        <dbReference type="SAM" id="Phobius"/>
    </source>
</evidence>
<evidence type="ECO:0000313" key="3">
    <source>
        <dbReference type="Proteomes" id="UP000241048"/>
    </source>
</evidence>
<organism evidence="2 3">
    <name type="scientific">Clostridium fessum</name>
    <dbReference type="NCBI Taxonomy" id="2126740"/>
    <lineage>
        <taxon>Bacteria</taxon>
        <taxon>Bacillati</taxon>
        <taxon>Bacillota</taxon>
        <taxon>Clostridia</taxon>
        <taxon>Eubacteriales</taxon>
        <taxon>Clostridiaceae</taxon>
        <taxon>Clostridium</taxon>
    </lineage>
</organism>
<feature type="transmembrane region" description="Helical" evidence="1">
    <location>
        <begin position="67"/>
        <end position="88"/>
    </location>
</feature>
<accession>A0A2T3FQH3</accession>
<proteinExistence type="predicted"/>
<keyword evidence="3" id="KW-1185">Reference proteome</keyword>
<keyword evidence="1" id="KW-0472">Membrane</keyword>
<evidence type="ECO:0000313" key="2">
    <source>
        <dbReference type="EMBL" id="PST37538.1"/>
    </source>
</evidence>
<dbReference type="AlphaFoldDB" id="A0A2T3FQH3"/>
<dbReference type="RefSeq" id="WP_107000657.1">
    <property type="nucleotide sequence ID" value="NZ_DBFCBK010000032.1"/>
</dbReference>